<dbReference type="SUPFAM" id="SSF52833">
    <property type="entry name" value="Thioredoxin-like"/>
    <property type="match status" value="1"/>
</dbReference>
<dbReference type="Proteomes" id="UP000186817">
    <property type="component" value="Unassembled WGS sequence"/>
</dbReference>
<dbReference type="AlphaFoldDB" id="A0A1Q9BXG5"/>
<sequence>MSLTTVVELMKICELKPTLKNVKTQLGSDVSSLADLIIKSVTKIGRQVLGEDDFDRIFAMRMDRYANKAKGPKEIADICAEIYRNDIKANRSFPSIEAGLDMLGHQREHFQKMILNVMPILSQLTQGFMAELLSPDSDDESQLNDFRPISNVRDIITTGGMLYMGLDSLADAETGSAVGSIFLSDITSVSADVYNFMKPRGDDLAPVMVLIDEAAEVINDQVIKMLNKTRGAGFRLFISSQSTSDFEARLGSEAKMKQIVTNTNHFTALRTPDPDAQEAVMKRVPMTKFKYVMRGHGSSAGADPEMISGSVSERIMEEEGELFPSPLLGWLPNLEFMAINQANKIVKGKVPIIMSPKGDKAFNQASKKALKFLKLYEKKGLVADAVQSSVMAYNQQTIKMIIIFSTAILFVISMFFPASYFYENVKKEVAWGQRLIGDTDFTPVISDVNKNYRSFFVNTGVDGFLRDFYELDSSDMANQGGPLFLFASIFRNMAENLNYWFYMIVYRLTLNIYWLPYMLVVTLPSLFAGIMRWNAKRYTFAYSSPFLNRRSMVLIGWGIYSILLSLFVPLPVPPMIGALIMIVMIPIGSSLLISLKSVIYGIPLAVMIATSGFVAYTLDKQTRLLNDLAVVADMQRNVISNRGDLEAAFDRYIAASGLKVNEQSKGANSIGFSTGKKPSESYAPSTDSERIYGNPDAQFYVIEYSDFECPYCKTHFPQMMDLVDSSSGNIAMVFKHVPVHGQASRTESLASECAAEQGGNPAFYKMARAIFADTRSDGHGMATPLDKLAENNGLDGQRIIECVNAARPSAKIAEDVKEAARLNIQQTPANIVVYGDKSAMVQGSVNGTGLMQMMAQLAQGGEK</sequence>
<dbReference type="OrthoDB" id="5579065at2759"/>
<organism evidence="5 6">
    <name type="scientific">Symbiodinium microadriaticum</name>
    <name type="common">Dinoflagellate</name>
    <name type="synonym">Zooxanthella microadriatica</name>
    <dbReference type="NCBI Taxonomy" id="2951"/>
    <lineage>
        <taxon>Eukaryota</taxon>
        <taxon>Sar</taxon>
        <taxon>Alveolata</taxon>
        <taxon>Dinophyceae</taxon>
        <taxon>Suessiales</taxon>
        <taxon>Symbiodiniaceae</taxon>
        <taxon>Symbiodinium</taxon>
    </lineage>
</organism>
<name>A0A1Q9BXG5_SYMMI</name>
<feature type="domain" description="Thioredoxin" evidence="4">
    <location>
        <begin position="672"/>
        <end position="821"/>
    </location>
</feature>
<dbReference type="PANTHER" id="PTHR13887:SF56">
    <property type="entry name" value="THIOREDOXIN-LIKE REDUCTASE RV2466C"/>
    <property type="match status" value="1"/>
</dbReference>
<dbReference type="SUPFAM" id="SSF52540">
    <property type="entry name" value="P-loop containing nucleoside triphosphate hydrolases"/>
    <property type="match status" value="1"/>
</dbReference>
<feature type="transmembrane region" description="Helical" evidence="3">
    <location>
        <begin position="576"/>
        <end position="593"/>
    </location>
</feature>
<keyword evidence="3" id="KW-0472">Membrane</keyword>
<dbReference type="InterPro" id="IPR022266">
    <property type="entry name" value="DtrJ-like"/>
</dbReference>
<protein>
    <submittedName>
        <fullName evidence="5">Na(+)/H(+) antiporter NhaA 1</fullName>
    </submittedName>
</protein>
<dbReference type="PANTHER" id="PTHR13887">
    <property type="entry name" value="GLUTATHIONE S-TRANSFERASE KAPPA"/>
    <property type="match status" value="1"/>
</dbReference>
<keyword evidence="3" id="KW-0812">Transmembrane</keyword>
<reference evidence="5 6" key="1">
    <citation type="submission" date="2016-02" db="EMBL/GenBank/DDBJ databases">
        <title>Genome analysis of coral dinoflagellate symbionts highlights evolutionary adaptations to a symbiotic lifestyle.</title>
        <authorList>
            <person name="Aranda M."/>
            <person name="Li Y."/>
            <person name="Liew Y.J."/>
            <person name="Baumgarten S."/>
            <person name="Simakov O."/>
            <person name="Wilson M."/>
            <person name="Piel J."/>
            <person name="Ashoor H."/>
            <person name="Bougouffa S."/>
            <person name="Bajic V.B."/>
            <person name="Ryu T."/>
            <person name="Ravasi T."/>
            <person name="Bayer T."/>
            <person name="Micklem G."/>
            <person name="Kim H."/>
            <person name="Bhak J."/>
            <person name="Lajeunesse T.C."/>
            <person name="Voolstra C.R."/>
        </authorList>
    </citation>
    <scope>NUCLEOTIDE SEQUENCE [LARGE SCALE GENOMIC DNA]</scope>
    <source>
        <strain evidence="5 6">CCMP2467</strain>
    </source>
</reference>
<gene>
    <name evidence="5" type="primary">nhaA1</name>
    <name evidence="5" type="ORF">AK812_SmicGene44822</name>
</gene>
<proteinExistence type="inferred from homology"/>
<dbReference type="PROSITE" id="PS51352">
    <property type="entry name" value="THIOREDOXIN_2"/>
    <property type="match status" value="1"/>
</dbReference>
<evidence type="ECO:0000313" key="5">
    <source>
        <dbReference type="EMBL" id="OLP75388.1"/>
    </source>
</evidence>
<dbReference type="CDD" id="cd01127">
    <property type="entry name" value="TrwB_TraG_TraD_VirD4"/>
    <property type="match status" value="1"/>
</dbReference>
<dbReference type="Gene3D" id="3.40.50.300">
    <property type="entry name" value="P-loop containing nucleotide triphosphate hydrolases"/>
    <property type="match status" value="1"/>
</dbReference>
<dbReference type="Pfam" id="PF12696">
    <property type="entry name" value="TraG-D_C"/>
    <property type="match status" value="1"/>
</dbReference>
<comment type="similarity">
    <text evidence="1">Belongs to the thioredoxin family. DsbA subfamily.</text>
</comment>
<accession>A0A1Q9BXG5</accession>
<feature type="transmembrane region" description="Helical" evidence="3">
    <location>
        <begin position="512"/>
        <end position="531"/>
    </location>
</feature>
<dbReference type="InterPro" id="IPR013766">
    <property type="entry name" value="Thioredoxin_domain"/>
</dbReference>
<feature type="region of interest" description="Disordered" evidence="2">
    <location>
        <begin position="669"/>
        <end position="688"/>
    </location>
</feature>
<dbReference type="InterPro" id="IPR012336">
    <property type="entry name" value="Thioredoxin-like_fold"/>
</dbReference>
<feature type="transmembrane region" description="Helical" evidence="3">
    <location>
        <begin position="401"/>
        <end position="422"/>
    </location>
</feature>
<dbReference type="Pfam" id="PF14348">
    <property type="entry name" value="DtrJ-like"/>
    <property type="match status" value="1"/>
</dbReference>
<evidence type="ECO:0000256" key="3">
    <source>
        <dbReference type="SAM" id="Phobius"/>
    </source>
</evidence>
<feature type="transmembrane region" description="Helical" evidence="3">
    <location>
        <begin position="598"/>
        <end position="618"/>
    </location>
</feature>
<keyword evidence="6" id="KW-1185">Reference proteome</keyword>
<evidence type="ECO:0000313" key="6">
    <source>
        <dbReference type="Proteomes" id="UP000186817"/>
    </source>
</evidence>
<evidence type="ECO:0000256" key="2">
    <source>
        <dbReference type="SAM" id="MobiDB-lite"/>
    </source>
</evidence>
<dbReference type="InterPro" id="IPR036249">
    <property type="entry name" value="Thioredoxin-like_sf"/>
</dbReference>
<dbReference type="EMBL" id="LSRX01002527">
    <property type="protein sequence ID" value="OLP75388.1"/>
    <property type="molecule type" value="Genomic_DNA"/>
</dbReference>
<evidence type="ECO:0000256" key="1">
    <source>
        <dbReference type="ARBA" id="ARBA00005791"/>
    </source>
</evidence>
<keyword evidence="3" id="KW-1133">Transmembrane helix</keyword>
<dbReference type="Gene3D" id="3.40.30.10">
    <property type="entry name" value="Glutaredoxin"/>
    <property type="match status" value="1"/>
</dbReference>
<dbReference type="InterPro" id="IPR032689">
    <property type="entry name" value="TraG-D_C"/>
</dbReference>
<comment type="caution">
    <text evidence="5">The sequence shown here is derived from an EMBL/GenBank/DDBJ whole genome shotgun (WGS) entry which is preliminary data.</text>
</comment>
<feature type="transmembrane region" description="Helical" evidence="3">
    <location>
        <begin position="552"/>
        <end position="570"/>
    </location>
</feature>
<dbReference type="Pfam" id="PF13462">
    <property type="entry name" value="Thioredoxin_4"/>
    <property type="match status" value="1"/>
</dbReference>
<dbReference type="InterPro" id="IPR027417">
    <property type="entry name" value="P-loop_NTPase"/>
</dbReference>
<evidence type="ECO:0000259" key="4">
    <source>
        <dbReference type="PROSITE" id="PS51352"/>
    </source>
</evidence>